<dbReference type="PROSITE" id="PS51257">
    <property type="entry name" value="PROKAR_LIPOPROTEIN"/>
    <property type="match status" value="1"/>
</dbReference>
<sequence length="576" mass="60527">MNMKERKGVDFRWLGIPIITLLTACGGGSSDNNNPSTNGGTQNTLNGSVFASAVDGASCEVIDSIGNVVSGPFTTSIDGNYSVALPSDQLAEDLIVECSGGTFTDEATGLTNRAAGFMAVHIAGGTTNAGNTIHITPSSTIIHDLVTQHGKTAMEATAAFTDAFGFTPDYTTAPTDASAPTQGAEQASLLSGLRAATFSQLANDLGLLSTDQFALFSALATDLSNGTLDGHAASGVVTIEGTSTELPVDIQSRFVQALVNFRNGRDASGLANSNIGILPFAKTAMTDNYKIDYLPGMHTAVNGKTEFTLKISDHNDMAQAGLAVTIKPKMNMDGMVHGTAFEGTCSEGITTGEYGCTVYYLMPSIMMNDRSMGFWELKVMVGSLDDEHVFFYPTVTMAMGDTAQVRLKGRNDKISSSINHGAGNTNGMTNEAEVRTYYLFKKSLTGMTGDHSFEFFIAAKENIMDYPAVSVGTTLNSGDLNYELSIVTMSVEVSTDAINWVTATDHGGHGHSGQWVADNISGLTDGSAAVLYVRLVVEGEQKTTDGATPNALPATDDANNHYAKFIVTPGGSGMSM</sequence>
<name>A0A3B1B0S1_9ZZZZ</name>
<dbReference type="EMBL" id="UOFV01000512">
    <property type="protein sequence ID" value="VAX05058.1"/>
    <property type="molecule type" value="Genomic_DNA"/>
</dbReference>
<gene>
    <name evidence="1" type="ORF">MNBD_GAMMA19-1265</name>
</gene>
<reference evidence="1" key="1">
    <citation type="submission" date="2018-06" db="EMBL/GenBank/DDBJ databases">
        <authorList>
            <person name="Zhirakovskaya E."/>
        </authorList>
    </citation>
    <scope>NUCLEOTIDE SEQUENCE</scope>
</reference>
<evidence type="ECO:0008006" key="2">
    <source>
        <dbReference type="Google" id="ProtNLM"/>
    </source>
</evidence>
<accession>A0A3B1B0S1</accession>
<protein>
    <recommendedName>
        <fullName evidence="2">Lipoprotein</fullName>
    </recommendedName>
</protein>
<evidence type="ECO:0000313" key="1">
    <source>
        <dbReference type="EMBL" id="VAX05058.1"/>
    </source>
</evidence>
<proteinExistence type="predicted"/>
<dbReference type="AlphaFoldDB" id="A0A3B1B0S1"/>
<organism evidence="1">
    <name type="scientific">hydrothermal vent metagenome</name>
    <dbReference type="NCBI Taxonomy" id="652676"/>
    <lineage>
        <taxon>unclassified sequences</taxon>
        <taxon>metagenomes</taxon>
        <taxon>ecological metagenomes</taxon>
    </lineage>
</organism>